<protein>
    <submittedName>
        <fullName evidence="1">Uncharacterized protein</fullName>
    </submittedName>
</protein>
<dbReference type="OrthoDB" id="25872at2759"/>
<reference evidence="1 2" key="1">
    <citation type="submission" date="2018-11" db="EMBL/GenBank/DDBJ databases">
        <authorList>
            <consortium name="Pathogen Informatics"/>
        </authorList>
    </citation>
    <scope>NUCLEOTIDE SEQUENCE [LARGE SCALE GENOMIC DNA]</scope>
</reference>
<dbReference type="Proteomes" id="UP000271889">
    <property type="component" value="Unassembled WGS sequence"/>
</dbReference>
<dbReference type="Gene3D" id="3.80.10.10">
    <property type="entry name" value="Ribonuclease Inhibitor"/>
    <property type="match status" value="1"/>
</dbReference>
<evidence type="ECO:0000313" key="1">
    <source>
        <dbReference type="EMBL" id="VDN34982.1"/>
    </source>
</evidence>
<dbReference type="GO" id="GO:0016973">
    <property type="term" value="P:poly(A)+ mRNA export from nucleus"/>
    <property type="evidence" value="ECO:0007669"/>
    <property type="project" value="TreeGrafter"/>
</dbReference>
<dbReference type="InterPro" id="IPR030217">
    <property type="entry name" value="NXF_fam"/>
</dbReference>
<dbReference type="GO" id="GO:0005634">
    <property type="term" value="C:nucleus"/>
    <property type="evidence" value="ECO:0007669"/>
    <property type="project" value="TreeGrafter"/>
</dbReference>
<dbReference type="EMBL" id="UYRV01125831">
    <property type="protein sequence ID" value="VDN34982.1"/>
    <property type="molecule type" value="Genomic_DNA"/>
</dbReference>
<name>A0A3P7QT31_CYLGO</name>
<dbReference type="InterPro" id="IPR032675">
    <property type="entry name" value="LRR_dom_sf"/>
</dbReference>
<evidence type="ECO:0000313" key="2">
    <source>
        <dbReference type="Proteomes" id="UP000271889"/>
    </source>
</evidence>
<keyword evidence="2" id="KW-1185">Reference proteome</keyword>
<organism evidence="1 2">
    <name type="scientific">Cylicostephanus goldi</name>
    <name type="common">Nematode worm</name>
    <dbReference type="NCBI Taxonomy" id="71465"/>
    <lineage>
        <taxon>Eukaryota</taxon>
        <taxon>Metazoa</taxon>
        <taxon>Ecdysozoa</taxon>
        <taxon>Nematoda</taxon>
        <taxon>Chromadorea</taxon>
        <taxon>Rhabditida</taxon>
        <taxon>Rhabditina</taxon>
        <taxon>Rhabditomorpha</taxon>
        <taxon>Strongyloidea</taxon>
        <taxon>Strongylidae</taxon>
        <taxon>Cylicostephanus</taxon>
    </lineage>
</organism>
<dbReference type="PANTHER" id="PTHR10662:SF22">
    <property type="entry name" value="NUCLEAR RNA EXPORT FACTOR 1"/>
    <property type="match status" value="1"/>
</dbReference>
<accession>A0A3P7QT31</accession>
<dbReference type="GO" id="GO:0003723">
    <property type="term" value="F:RNA binding"/>
    <property type="evidence" value="ECO:0007669"/>
    <property type="project" value="TreeGrafter"/>
</dbReference>
<sequence>MSILVDKVVAPWTKLNKEETAVIQEVVDSRYNHDSRSLDLSEFALDQKFKDRDLHMMLNKNNVMLTVVDRIDERYGSITALSLQVC</sequence>
<dbReference type="AlphaFoldDB" id="A0A3P7QT31"/>
<dbReference type="PANTHER" id="PTHR10662">
    <property type="entry name" value="NUCLEAR RNA EXPORT FACTOR"/>
    <property type="match status" value="1"/>
</dbReference>
<proteinExistence type="predicted"/>
<gene>
    <name evidence="1" type="ORF">CGOC_LOCUS12799</name>
</gene>